<evidence type="ECO:0000256" key="3">
    <source>
        <dbReference type="ARBA" id="ARBA00022900"/>
    </source>
</evidence>
<dbReference type="OrthoDB" id="671595at2759"/>
<evidence type="ECO:0000256" key="2">
    <source>
        <dbReference type="ARBA" id="ARBA00022690"/>
    </source>
</evidence>
<evidence type="ECO:0000256" key="1">
    <source>
        <dbReference type="ARBA" id="ARBA00009500"/>
    </source>
</evidence>
<dbReference type="GeneID" id="105273780"/>
<evidence type="ECO:0000259" key="5">
    <source>
        <dbReference type="SMART" id="SM00093"/>
    </source>
</evidence>
<dbReference type="Pfam" id="PF00079">
    <property type="entry name" value="Serpin"/>
    <property type="match status" value="1"/>
</dbReference>
<dbReference type="PANTHER" id="PTHR11461">
    <property type="entry name" value="SERINE PROTEASE INHIBITOR, SERPIN"/>
    <property type="match status" value="1"/>
</dbReference>
<gene>
    <name evidence="7" type="primary">LOC105273780</name>
</gene>
<dbReference type="GO" id="GO:0005615">
    <property type="term" value="C:extracellular space"/>
    <property type="evidence" value="ECO:0007669"/>
    <property type="project" value="InterPro"/>
</dbReference>
<organism evidence="6 7">
    <name type="scientific">Fopius arisanus</name>
    <dbReference type="NCBI Taxonomy" id="64838"/>
    <lineage>
        <taxon>Eukaryota</taxon>
        <taxon>Metazoa</taxon>
        <taxon>Ecdysozoa</taxon>
        <taxon>Arthropoda</taxon>
        <taxon>Hexapoda</taxon>
        <taxon>Insecta</taxon>
        <taxon>Pterygota</taxon>
        <taxon>Neoptera</taxon>
        <taxon>Endopterygota</taxon>
        <taxon>Hymenoptera</taxon>
        <taxon>Apocrita</taxon>
        <taxon>Ichneumonoidea</taxon>
        <taxon>Braconidae</taxon>
        <taxon>Opiinae</taxon>
        <taxon>Fopius</taxon>
    </lineage>
</organism>
<protein>
    <submittedName>
        <fullName evidence="7">Serpin B3</fullName>
    </submittedName>
</protein>
<dbReference type="Gene3D" id="2.30.39.10">
    <property type="entry name" value="Alpha-1-antitrypsin, domain 1"/>
    <property type="match status" value="1"/>
</dbReference>
<comment type="similarity">
    <text evidence="1 4">Belongs to the serpin family.</text>
</comment>
<dbReference type="AlphaFoldDB" id="A0A9R1TS80"/>
<keyword evidence="6" id="KW-1185">Reference proteome</keyword>
<dbReference type="RefSeq" id="XP_011314710.1">
    <property type="nucleotide sequence ID" value="XM_011316408.1"/>
</dbReference>
<dbReference type="InterPro" id="IPR023796">
    <property type="entry name" value="Serpin_dom"/>
</dbReference>
<dbReference type="Gene3D" id="3.30.497.10">
    <property type="entry name" value="Antithrombin, subunit I, domain 2"/>
    <property type="match status" value="1"/>
</dbReference>
<dbReference type="PANTHER" id="PTHR11461:SF211">
    <property type="entry name" value="GH10112P-RELATED"/>
    <property type="match status" value="1"/>
</dbReference>
<dbReference type="InterPro" id="IPR000215">
    <property type="entry name" value="Serpin_fam"/>
</dbReference>
<sequence>MEYYTKAYLIKKMSILSVALQICGSLAYLLPETENVIGLREVVSHSDIFSRQFYSTHGVDVKENFVSSPIGASVALSMLTYGVDENLRKRLERNLLFCRNRNVQNHGMRALVNILNFPGDSQMGRLIFVDRRALIMPRFRLAMLRIFQTGIQTVDYRNPRNAIKTINTWWHRKSKSDSYNIISPGDVSNRTILVIANVVEFNSHWATTFHKEAKHLHHLYDENGRVRHHRTMYTLQAMEHRAFRSVGILFIQIPYQEADLSLVLIMSRNASETTILDHHFNLGLLFNMSRNANVDFNLPKLRIESTIDLTDFLVRSGIGDGFRSFTRITPRPLKFSSIKQKTYIEIDETTTRAISTTIITNNESKSKKPAAPEAPVHFKAEVPFYFAIVKHLNPQDYVVLFNGHYKNVN</sequence>
<dbReference type="GO" id="GO:0004867">
    <property type="term" value="F:serine-type endopeptidase inhibitor activity"/>
    <property type="evidence" value="ECO:0007669"/>
    <property type="project" value="UniProtKB-KW"/>
</dbReference>
<feature type="domain" description="Serpin" evidence="5">
    <location>
        <begin position="51"/>
        <end position="394"/>
    </location>
</feature>
<dbReference type="SMART" id="SM00093">
    <property type="entry name" value="SERPIN"/>
    <property type="match status" value="1"/>
</dbReference>
<keyword evidence="3" id="KW-0722">Serine protease inhibitor</keyword>
<dbReference type="InterPro" id="IPR036186">
    <property type="entry name" value="Serpin_sf"/>
</dbReference>
<keyword evidence="2" id="KW-0646">Protease inhibitor</keyword>
<dbReference type="InterPro" id="IPR042178">
    <property type="entry name" value="Serpin_sf_1"/>
</dbReference>
<dbReference type="SUPFAM" id="SSF56574">
    <property type="entry name" value="Serpins"/>
    <property type="match status" value="1"/>
</dbReference>
<dbReference type="InterPro" id="IPR042185">
    <property type="entry name" value="Serpin_sf_2"/>
</dbReference>
<evidence type="ECO:0000256" key="4">
    <source>
        <dbReference type="RuleBase" id="RU000411"/>
    </source>
</evidence>
<evidence type="ECO:0000313" key="6">
    <source>
        <dbReference type="Proteomes" id="UP000694866"/>
    </source>
</evidence>
<reference evidence="7" key="1">
    <citation type="submission" date="2025-08" db="UniProtKB">
        <authorList>
            <consortium name="RefSeq"/>
        </authorList>
    </citation>
    <scope>IDENTIFICATION</scope>
    <source>
        <strain evidence="7">USDA-PBARC FA_bdor</strain>
        <tissue evidence="7">Whole organism</tissue>
    </source>
</reference>
<evidence type="ECO:0000313" key="7">
    <source>
        <dbReference type="RefSeq" id="XP_011314710.1"/>
    </source>
</evidence>
<name>A0A9R1TS80_9HYME</name>
<proteinExistence type="inferred from homology"/>
<accession>A0A9R1TS80</accession>
<dbReference type="KEGG" id="fas:105273780"/>
<dbReference type="Proteomes" id="UP000694866">
    <property type="component" value="Unplaced"/>
</dbReference>